<feature type="transmembrane region" description="Helical" evidence="8">
    <location>
        <begin position="185"/>
        <end position="205"/>
    </location>
</feature>
<dbReference type="InterPro" id="IPR036097">
    <property type="entry name" value="HisK_dim/P_sf"/>
</dbReference>
<dbReference type="GO" id="GO:0004721">
    <property type="term" value="F:phosphoprotein phosphatase activity"/>
    <property type="evidence" value="ECO:0007669"/>
    <property type="project" value="TreeGrafter"/>
</dbReference>
<dbReference type="Pfam" id="PF02518">
    <property type="entry name" value="HATPase_c"/>
    <property type="match status" value="1"/>
</dbReference>
<dbReference type="InterPro" id="IPR036890">
    <property type="entry name" value="HATPase_C_sf"/>
</dbReference>
<keyword evidence="4" id="KW-0597">Phosphoprotein</keyword>
<reference evidence="10 11" key="1">
    <citation type="submission" date="2019-05" db="EMBL/GenBank/DDBJ databases">
        <authorList>
            <consortium name="Pathogen Informatics"/>
        </authorList>
    </citation>
    <scope>NUCLEOTIDE SEQUENCE [LARGE SCALE GENOMIC DNA]</scope>
    <source>
        <strain evidence="10 11">NCTC5385</strain>
    </source>
</reference>
<dbReference type="PROSITE" id="PS50109">
    <property type="entry name" value="HIS_KIN"/>
    <property type="match status" value="1"/>
</dbReference>
<sequence length="440" mass="50254">MTKYRAIITSDNFDRFFHFFAVFTGIFVVMTVIILQIMKVGVYSSVDTSLTAVATHSTLYANRTMERISSFYFDGQDFNFKTNLDDLKGKNSDQPVANTDIILFNANGMVINTFDALSNFQNFSFKKSDLNEIKTIKLVNYYGHEEKFHTITVRVHSNNYPAVAYLMAVVNVEQSEKTNERYEKIIIIIMILFWLISILASIYLANWSNKPILESYEKQKMFVENASHELRTPLAVLQNRLETLFRKPNESILDNSEAIASSLEEVRNMRILTTNLLNLARRDDGIKPEIVEISSHFFDGIFDNYKLIAEDYGKGFESVNGVTKPIRMDKSLLKQLMTILFDNAIKYTDESGFIKITVRNTDKYFFITVEDNGPGIRDADKKKIFDRFYRVDKARTRSHGGFGLGLSLAQQIVTSLKGTILVNDNKGKGSVFEVKLPLSG</sequence>
<dbReference type="GO" id="GO:0005886">
    <property type="term" value="C:plasma membrane"/>
    <property type="evidence" value="ECO:0007669"/>
    <property type="project" value="TreeGrafter"/>
</dbReference>
<dbReference type="Gene3D" id="3.30.565.10">
    <property type="entry name" value="Histidine kinase-like ATPase, C-terminal domain"/>
    <property type="match status" value="1"/>
</dbReference>
<keyword evidence="7" id="KW-0902">Two-component regulatory system</keyword>
<comment type="catalytic activity">
    <reaction evidence="1">
        <text>ATP + protein L-histidine = ADP + protein N-phospho-L-histidine.</text>
        <dbReference type="EC" id="2.7.13.3"/>
    </reaction>
</comment>
<dbReference type="RefSeq" id="WP_138068434.1">
    <property type="nucleotide sequence ID" value="NZ_LR594035.1"/>
</dbReference>
<evidence type="ECO:0000256" key="6">
    <source>
        <dbReference type="ARBA" id="ARBA00022777"/>
    </source>
</evidence>
<dbReference type="Pfam" id="PF00512">
    <property type="entry name" value="HisKA"/>
    <property type="match status" value="1"/>
</dbReference>
<evidence type="ECO:0000256" key="2">
    <source>
        <dbReference type="ARBA" id="ARBA00004370"/>
    </source>
</evidence>
<dbReference type="PANTHER" id="PTHR45453:SF1">
    <property type="entry name" value="PHOSPHATE REGULON SENSOR PROTEIN PHOR"/>
    <property type="match status" value="1"/>
</dbReference>
<feature type="domain" description="Histidine kinase" evidence="9">
    <location>
        <begin position="225"/>
        <end position="440"/>
    </location>
</feature>
<name>A0A4U9YAY1_9STRE</name>
<feature type="transmembrane region" description="Helical" evidence="8">
    <location>
        <begin position="16"/>
        <end position="35"/>
    </location>
</feature>
<dbReference type="InterPro" id="IPR050351">
    <property type="entry name" value="BphY/WalK/GraS-like"/>
</dbReference>
<evidence type="ECO:0000256" key="4">
    <source>
        <dbReference type="ARBA" id="ARBA00022553"/>
    </source>
</evidence>
<evidence type="ECO:0000256" key="8">
    <source>
        <dbReference type="SAM" id="Phobius"/>
    </source>
</evidence>
<keyword evidence="5 10" id="KW-0808">Transferase</keyword>
<dbReference type="Proteomes" id="UP000304914">
    <property type="component" value="Chromosome"/>
</dbReference>
<dbReference type="FunFam" id="3.30.565.10:FF:000006">
    <property type="entry name" value="Sensor histidine kinase WalK"/>
    <property type="match status" value="1"/>
</dbReference>
<dbReference type="SUPFAM" id="SSF55874">
    <property type="entry name" value="ATPase domain of HSP90 chaperone/DNA topoisomerase II/histidine kinase"/>
    <property type="match status" value="1"/>
</dbReference>
<protein>
    <recommendedName>
        <fullName evidence="3">histidine kinase</fullName>
        <ecNumber evidence="3">2.7.13.3</ecNumber>
    </recommendedName>
</protein>
<dbReference type="PANTHER" id="PTHR45453">
    <property type="entry name" value="PHOSPHATE REGULON SENSOR PROTEIN PHOR"/>
    <property type="match status" value="1"/>
</dbReference>
<keyword evidence="8" id="KW-0472">Membrane</keyword>
<dbReference type="CDD" id="cd00075">
    <property type="entry name" value="HATPase"/>
    <property type="match status" value="1"/>
</dbReference>
<evidence type="ECO:0000256" key="1">
    <source>
        <dbReference type="ARBA" id="ARBA00000085"/>
    </source>
</evidence>
<gene>
    <name evidence="10" type="primary">ciaH</name>
    <name evidence="10" type="ORF">NCTC5385_01109</name>
</gene>
<dbReference type="InterPro" id="IPR004358">
    <property type="entry name" value="Sig_transdc_His_kin-like_C"/>
</dbReference>
<dbReference type="GO" id="GO:0000155">
    <property type="term" value="F:phosphorelay sensor kinase activity"/>
    <property type="evidence" value="ECO:0007669"/>
    <property type="project" value="InterPro"/>
</dbReference>
<evidence type="ECO:0000259" key="9">
    <source>
        <dbReference type="PROSITE" id="PS50109"/>
    </source>
</evidence>
<evidence type="ECO:0000313" key="11">
    <source>
        <dbReference type="Proteomes" id="UP000304914"/>
    </source>
</evidence>
<dbReference type="PRINTS" id="PR00344">
    <property type="entry name" value="BCTRLSENSOR"/>
</dbReference>
<dbReference type="STRING" id="873448.STRPO_0357"/>
<evidence type="ECO:0000256" key="3">
    <source>
        <dbReference type="ARBA" id="ARBA00012438"/>
    </source>
</evidence>
<keyword evidence="8" id="KW-1133">Transmembrane helix</keyword>
<dbReference type="SMART" id="SM00387">
    <property type="entry name" value="HATPase_c"/>
    <property type="match status" value="1"/>
</dbReference>
<proteinExistence type="predicted"/>
<dbReference type="Gene3D" id="1.10.287.130">
    <property type="match status" value="1"/>
</dbReference>
<dbReference type="EMBL" id="LR594035">
    <property type="protein sequence ID" value="VTS23633.1"/>
    <property type="molecule type" value="Genomic_DNA"/>
</dbReference>
<keyword evidence="8" id="KW-0812">Transmembrane</keyword>
<dbReference type="SMART" id="SM00388">
    <property type="entry name" value="HisKA"/>
    <property type="match status" value="1"/>
</dbReference>
<dbReference type="InterPro" id="IPR005467">
    <property type="entry name" value="His_kinase_dom"/>
</dbReference>
<dbReference type="InterPro" id="IPR003594">
    <property type="entry name" value="HATPase_dom"/>
</dbReference>
<evidence type="ECO:0000313" key="10">
    <source>
        <dbReference type="EMBL" id="VTS23633.1"/>
    </source>
</evidence>
<accession>A0A4U9YAY1</accession>
<dbReference type="CDD" id="cd00082">
    <property type="entry name" value="HisKA"/>
    <property type="match status" value="1"/>
</dbReference>
<dbReference type="EC" id="2.7.13.3" evidence="3"/>
<keyword evidence="6 10" id="KW-0418">Kinase</keyword>
<comment type="subcellular location">
    <subcellularLocation>
        <location evidence="2">Membrane</location>
    </subcellularLocation>
</comment>
<evidence type="ECO:0000256" key="7">
    <source>
        <dbReference type="ARBA" id="ARBA00023012"/>
    </source>
</evidence>
<organism evidence="10 11">
    <name type="scientific">Streptococcus pseudoporcinus</name>
    <dbReference type="NCBI Taxonomy" id="361101"/>
    <lineage>
        <taxon>Bacteria</taxon>
        <taxon>Bacillati</taxon>
        <taxon>Bacillota</taxon>
        <taxon>Bacilli</taxon>
        <taxon>Lactobacillales</taxon>
        <taxon>Streptococcaceae</taxon>
        <taxon>Streptococcus</taxon>
    </lineage>
</organism>
<dbReference type="AlphaFoldDB" id="A0A4U9YAY1"/>
<dbReference type="InterPro" id="IPR003661">
    <property type="entry name" value="HisK_dim/P_dom"/>
</dbReference>
<dbReference type="GO" id="GO:0016036">
    <property type="term" value="P:cellular response to phosphate starvation"/>
    <property type="evidence" value="ECO:0007669"/>
    <property type="project" value="TreeGrafter"/>
</dbReference>
<dbReference type="SUPFAM" id="SSF47384">
    <property type="entry name" value="Homodimeric domain of signal transducing histidine kinase"/>
    <property type="match status" value="1"/>
</dbReference>
<evidence type="ECO:0000256" key="5">
    <source>
        <dbReference type="ARBA" id="ARBA00022679"/>
    </source>
</evidence>